<dbReference type="PANTHER" id="PTHR23092">
    <property type="entry name" value="POLY(A) RNA POLYMERASE"/>
    <property type="match status" value="1"/>
</dbReference>
<feature type="domain" description="Poly(A) RNA polymerase mitochondrial-like central palm" evidence="5">
    <location>
        <begin position="1108"/>
        <end position="1247"/>
    </location>
</feature>
<dbReference type="InterPro" id="IPR045862">
    <property type="entry name" value="Trf4-like"/>
</dbReference>
<dbReference type="SUPFAM" id="SSF81301">
    <property type="entry name" value="Nucleotidyltransferase"/>
    <property type="match status" value="1"/>
</dbReference>
<keyword evidence="7" id="KW-1185">Reference proteome</keyword>
<dbReference type="HOGENOM" id="CLU_248257_0_0_1"/>
<dbReference type="SUPFAM" id="SSF81631">
    <property type="entry name" value="PAP/OAS1 substrate-binding domain"/>
    <property type="match status" value="1"/>
</dbReference>
<protein>
    <recommendedName>
        <fullName evidence="8">Polymerase nucleotidyl transferase domain-containing protein</fullName>
    </recommendedName>
</protein>
<dbReference type="CDD" id="cd05402">
    <property type="entry name" value="NT_PAP_TUTase"/>
    <property type="match status" value="1"/>
</dbReference>
<dbReference type="GO" id="GO:0043634">
    <property type="term" value="P:polyadenylation-dependent ncRNA catabolic process"/>
    <property type="evidence" value="ECO:0007669"/>
    <property type="project" value="TreeGrafter"/>
</dbReference>
<dbReference type="PANTHER" id="PTHR23092:SF15">
    <property type="entry name" value="INACTIVE NON-CANONICAL POLY(A) RNA POLYMERASE PROTEIN TRF4-2-RELATED"/>
    <property type="match status" value="1"/>
</dbReference>
<dbReference type="STRING" id="556484.B7G2A8"/>
<feature type="region of interest" description="Disordered" evidence="3">
    <location>
        <begin position="1050"/>
        <end position="1069"/>
    </location>
</feature>
<dbReference type="Proteomes" id="UP000000759">
    <property type="component" value="Chromosome 12"/>
</dbReference>
<evidence type="ECO:0008006" key="8">
    <source>
        <dbReference type="Google" id="ProtNLM"/>
    </source>
</evidence>
<dbReference type="KEGG" id="pti:PHATRDRAFT_47057"/>
<sequence>MKHEKDVSEWSAWVHSLSWRELQNASEFTIPSPTMPDDETIWRDLSRLHTPLPTPIFPAAACPHQAAADRFVDHANEARRRRRDARHRPQLFQLIPTATPTQPSSSIVHTRRNNVPAYRVHARRFRSAAGDQWGLGCTWEQREADWNLTNAFRIVHLPESGQAFGRLFLIDDGKERYSPLHKIDFLRCLVVASRGHWGTKGPPNKNKSFARWLEPTHRWFSLPMYIASRLEAALWATYLIRQRKTGAQPPSLWESALWNSISEKLTEEKILHLIAQSIGQGLQTEIMVKDRVMTPMFRDTVMYGLLDGSVRWPLSDHTKNKSHWMETLLTSRVLEISSPEDRLRAIHEATHKESQQKKKGIAVQRAIVERSLPPLVPEDEELSCLYPEEESERIQRIHFSNSGVSVRVRNRNIVLSLSILEEVLSAVFVKVGLTPIELPFAEHDAKLAQRRAQQSEVDRARKEFQQRRHTELSSSGTTRQTLENSLKLEGERTQALTSQVMSQQECQEQGGSFFSGQQSPFINRRRFDSIAVANASATSGSFAGLLSPRYETVGGEFIHRSEAVDSSWELSGFALDGWGRIQGFTSRDRSIMEDFFDGQTQEAVCVNDIMASSTAASIASSTEVNAVDVDVETIMDEDGCGLTDAVKELAIREAATAGSRISMKSVVANIPKEVQSGTAIPFVESAMRLSQESMLHVQPECEDLAMTDVVSIDDECHSPSPPPPSTPSPTLSPILVSLADLQEMRKESVCRDNPVDTANLSSYRSFSAATTSLPNSPRLLTPPRPQIPTSLSRDNLKLADDSDQKTTGKESPASFKLHLKSPSVLRKSMKVKSMDDTEIKSKSNLRRFNDGIVSYVHGASRLPRFHDDHAIRPRRSILLRSPDVLTPYRTAATRAVASSNRTEKFDSLKPFENLNLNHNTNATGRSIGDGCARSEIAGDAHDDYLNWNDTLSQREPEEVSTLREERDAYRDMCLTMGAEVAKLKNILAAQKSSMFFSVAPEYADPLLYPVVHTHSVGPDAVKFENIPRARTLAAMSDAGYKGEYESLASDDDGGRLAGSRHPSSSVTGVGSDVSVENCGHYALQSPLGAPLTRDLHDLTSLRGMQSRLSKDILHFLDATNMHLRKQDSKRMKAVERMTRLVNTVWPRAQVKVYGSHVTGLCLPSSDLDFVICLPAVHKRAPAVAPGALEGRNAINETSQKLLARKLKSESWIDPRSMKLIERAVVPVITVSTKDTKARTIQLDISFDGPGHHGLQAIDMVSEILEELPMLRPLVLILKQFLLDRGLLTAYTGGLSSYCLFLMVARYLQEQQTSWGDCGSLLMGFLDFYGNCFDPRTTGISVRHRQYFPRPNYSSARMHSPGMPVWSVSPPPVVGSPPLTQFLRRNSFNDRGSSDGMQMENFARPPRYQPALSNRYTTPEIPHTTDHAAHEHSMPYTLDPFLVEDPLSQVRRRLWPQQP</sequence>
<gene>
    <name evidence="6" type="ORF">PHATRDRAFT_47057</name>
</gene>
<dbReference type="InterPro" id="IPR002058">
    <property type="entry name" value="PAP_assoc"/>
</dbReference>
<evidence type="ECO:0000256" key="1">
    <source>
        <dbReference type="ARBA" id="ARBA00022723"/>
    </source>
</evidence>
<dbReference type="Gene3D" id="3.30.460.10">
    <property type="entry name" value="Beta Polymerase, domain 2"/>
    <property type="match status" value="1"/>
</dbReference>
<evidence type="ECO:0000313" key="6">
    <source>
        <dbReference type="EMBL" id="EEC47099.1"/>
    </source>
</evidence>
<dbReference type="GO" id="GO:1990817">
    <property type="term" value="F:poly(A) RNA polymerase activity"/>
    <property type="evidence" value="ECO:0007669"/>
    <property type="project" value="InterPro"/>
</dbReference>
<keyword evidence="1" id="KW-0479">Metal-binding</keyword>
<dbReference type="InterPro" id="IPR054708">
    <property type="entry name" value="MTPAP-like_central"/>
</dbReference>
<dbReference type="GO" id="GO:0005730">
    <property type="term" value="C:nucleolus"/>
    <property type="evidence" value="ECO:0007669"/>
    <property type="project" value="TreeGrafter"/>
</dbReference>
<proteinExistence type="predicted"/>
<feature type="compositionally biased region" description="Polar residues" evidence="3">
    <location>
        <begin position="472"/>
        <end position="483"/>
    </location>
</feature>
<dbReference type="InParanoid" id="B7G2A8"/>
<dbReference type="Pfam" id="PF03828">
    <property type="entry name" value="PAP_assoc"/>
    <property type="match status" value="1"/>
</dbReference>
<dbReference type="InterPro" id="IPR043519">
    <property type="entry name" value="NT_sf"/>
</dbReference>
<organism evidence="6 7">
    <name type="scientific">Phaeodactylum tricornutum (strain CCAP 1055/1)</name>
    <dbReference type="NCBI Taxonomy" id="556484"/>
    <lineage>
        <taxon>Eukaryota</taxon>
        <taxon>Sar</taxon>
        <taxon>Stramenopiles</taxon>
        <taxon>Ochrophyta</taxon>
        <taxon>Bacillariophyta</taxon>
        <taxon>Bacillariophyceae</taxon>
        <taxon>Bacillariophycidae</taxon>
        <taxon>Naviculales</taxon>
        <taxon>Phaeodactylaceae</taxon>
        <taxon>Phaeodactylum</taxon>
    </lineage>
</organism>
<reference evidence="7" key="2">
    <citation type="submission" date="2008-08" db="EMBL/GenBank/DDBJ databases">
        <authorList>
            <consortium name="Diatom Consortium"/>
            <person name="Grigoriev I."/>
            <person name="Grimwood J."/>
            <person name="Kuo A."/>
            <person name="Otillar R.P."/>
            <person name="Salamov A."/>
            <person name="Detter J.C."/>
            <person name="Lindquist E."/>
            <person name="Shapiro H."/>
            <person name="Lucas S."/>
            <person name="Glavina del Rio T."/>
            <person name="Pitluck S."/>
            <person name="Rokhsar D."/>
            <person name="Bowler C."/>
        </authorList>
    </citation>
    <scope>GENOME REANNOTATION</scope>
    <source>
        <strain evidence="7">CCAP 1055/1</strain>
    </source>
</reference>
<reference evidence="6 7" key="1">
    <citation type="journal article" date="2008" name="Nature">
        <title>The Phaeodactylum genome reveals the evolutionary history of diatom genomes.</title>
        <authorList>
            <person name="Bowler C."/>
            <person name="Allen A.E."/>
            <person name="Badger J.H."/>
            <person name="Grimwood J."/>
            <person name="Jabbari K."/>
            <person name="Kuo A."/>
            <person name="Maheswari U."/>
            <person name="Martens C."/>
            <person name="Maumus F."/>
            <person name="Otillar R.P."/>
            <person name="Rayko E."/>
            <person name="Salamov A."/>
            <person name="Vandepoele K."/>
            <person name="Beszteri B."/>
            <person name="Gruber A."/>
            <person name="Heijde M."/>
            <person name="Katinka M."/>
            <person name="Mock T."/>
            <person name="Valentin K."/>
            <person name="Verret F."/>
            <person name="Berges J.A."/>
            <person name="Brownlee C."/>
            <person name="Cadoret J.P."/>
            <person name="Chiovitti A."/>
            <person name="Choi C.J."/>
            <person name="Coesel S."/>
            <person name="De Martino A."/>
            <person name="Detter J.C."/>
            <person name="Durkin C."/>
            <person name="Falciatore A."/>
            <person name="Fournet J."/>
            <person name="Haruta M."/>
            <person name="Huysman M.J."/>
            <person name="Jenkins B.D."/>
            <person name="Jiroutova K."/>
            <person name="Jorgensen R.E."/>
            <person name="Joubert Y."/>
            <person name="Kaplan A."/>
            <person name="Kroger N."/>
            <person name="Kroth P.G."/>
            <person name="La Roche J."/>
            <person name="Lindquist E."/>
            <person name="Lommer M."/>
            <person name="Martin-Jezequel V."/>
            <person name="Lopez P.J."/>
            <person name="Lucas S."/>
            <person name="Mangogna M."/>
            <person name="McGinnis K."/>
            <person name="Medlin L.K."/>
            <person name="Montsant A."/>
            <person name="Oudot-Le Secq M.P."/>
            <person name="Napoli C."/>
            <person name="Obornik M."/>
            <person name="Parker M.S."/>
            <person name="Petit J.L."/>
            <person name="Porcel B.M."/>
            <person name="Poulsen N."/>
            <person name="Robison M."/>
            <person name="Rychlewski L."/>
            <person name="Rynearson T.A."/>
            <person name="Schmutz J."/>
            <person name="Shapiro H."/>
            <person name="Siaut M."/>
            <person name="Stanley M."/>
            <person name="Sussman M.R."/>
            <person name="Taylor A.R."/>
            <person name="Vardi A."/>
            <person name="von Dassow P."/>
            <person name="Vyverman W."/>
            <person name="Willis A."/>
            <person name="Wyrwicz L.S."/>
            <person name="Rokhsar D.S."/>
            <person name="Weissenbach J."/>
            <person name="Armbrust E.V."/>
            <person name="Green B.R."/>
            <person name="Van de Peer Y."/>
            <person name="Grigoriev I.V."/>
        </authorList>
    </citation>
    <scope>NUCLEOTIDE SEQUENCE [LARGE SCALE GENOMIC DNA]</scope>
    <source>
        <strain evidence="6 7">CCAP 1055/1</strain>
    </source>
</reference>
<dbReference type="GO" id="GO:0031123">
    <property type="term" value="P:RNA 3'-end processing"/>
    <property type="evidence" value="ECO:0007669"/>
    <property type="project" value="TreeGrafter"/>
</dbReference>
<dbReference type="PaxDb" id="2850-Phatr47057"/>
<dbReference type="eggNOG" id="KOG1906">
    <property type="taxonomic scope" value="Eukaryota"/>
</dbReference>
<evidence type="ECO:0000259" key="5">
    <source>
        <dbReference type="Pfam" id="PF22600"/>
    </source>
</evidence>
<dbReference type="EMBL" id="CM000614">
    <property type="protein sequence ID" value="EEC47099.1"/>
    <property type="molecule type" value="Genomic_DNA"/>
</dbReference>
<feature type="region of interest" description="Disordered" evidence="3">
    <location>
        <begin position="449"/>
        <end position="483"/>
    </location>
</feature>
<feature type="domain" description="PAP-associated" evidence="4">
    <location>
        <begin position="1318"/>
        <end position="1355"/>
    </location>
</feature>
<feature type="region of interest" description="Disordered" evidence="3">
    <location>
        <begin position="769"/>
        <end position="813"/>
    </location>
</feature>
<accession>B7G2A8</accession>
<dbReference type="OrthoDB" id="273917at2759"/>
<keyword evidence="2" id="KW-0460">Magnesium</keyword>
<evidence type="ECO:0000256" key="3">
    <source>
        <dbReference type="SAM" id="MobiDB-lite"/>
    </source>
</evidence>
<feature type="compositionally biased region" description="Basic and acidic residues" evidence="3">
    <location>
        <begin position="794"/>
        <end position="808"/>
    </location>
</feature>
<dbReference type="GO" id="GO:0031499">
    <property type="term" value="C:TRAMP complex"/>
    <property type="evidence" value="ECO:0007669"/>
    <property type="project" value="TreeGrafter"/>
</dbReference>
<evidence type="ECO:0000256" key="2">
    <source>
        <dbReference type="ARBA" id="ARBA00022842"/>
    </source>
</evidence>
<dbReference type="GO" id="GO:0003729">
    <property type="term" value="F:mRNA binding"/>
    <property type="evidence" value="ECO:0007669"/>
    <property type="project" value="TreeGrafter"/>
</dbReference>
<name>B7G2A8_PHATC</name>
<dbReference type="Pfam" id="PF22600">
    <property type="entry name" value="MTPAP-like_central"/>
    <property type="match status" value="1"/>
</dbReference>
<dbReference type="Gene3D" id="1.10.1410.10">
    <property type="match status" value="1"/>
</dbReference>
<dbReference type="RefSeq" id="XP_002181176.1">
    <property type="nucleotide sequence ID" value="XM_002181140.1"/>
</dbReference>
<dbReference type="GO" id="GO:0046872">
    <property type="term" value="F:metal ion binding"/>
    <property type="evidence" value="ECO:0007669"/>
    <property type="project" value="UniProtKB-KW"/>
</dbReference>
<feature type="compositionally biased region" description="Basic and acidic residues" evidence="3">
    <location>
        <begin position="456"/>
        <end position="471"/>
    </location>
</feature>
<evidence type="ECO:0000259" key="4">
    <source>
        <dbReference type="Pfam" id="PF03828"/>
    </source>
</evidence>
<dbReference type="GeneID" id="7202148"/>
<evidence type="ECO:0000313" key="7">
    <source>
        <dbReference type="Proteomes" id="UP000000759"/>
    </source>
</evidence>